<proteinExistence type="predicted"/>
<feature type="region of interest" description="Disordered" evidence="1">
    <location>
        <begin position="1"/>
        <end position="39"/>
    </location>
</feature>
<evidence type="ECO:0000313" key="3">
    <source>
        <dbReference type="Proteomes" id="UP001156921"/>
    </source>
</evidence>
<organism evidence="2 3">
    <name type="scientific">Brevundimonas denitrificans</name>
    <dbReference type="NCBI Taxonomy" id="1443434"/>
    <lineage>
        <taxon>Bacteria</taxon>
        <taxon>Pseudomonadati</taxon>
        <taxon>Pseudomonadota</taxon>
        <taxon>Alphaproteobacteria</taxon>
        <taxon>Caulobacterales</taxon>
        <taxon>Caulobacteraceae</taxon>
        <taxon>Brevundimonas</taxon>
    </lineage>
</organism>
<gene>
    <name evidence="2" type="ORF">GCM10007859_23900</name>
</gene>
<accession>A0ABQ6BPF0</accession>
<protein>
    <submittedName>
        <fullName evidence="2">Uncharacterized protein</fullName>
    </submittedName>
</protein>
<evidence type="ECO:0000313" key="2">
    <source>
        <dbReference type="EMBL" id="GLS02366.1"/>
    </source>
</evidence>
<name>A0ABQ6BPF0_9CAUL</name>
<dbReference type="Proteomes" id="UP001156921">
    <property type="component" value="Unassembled WGS sequence"/>
</dbReference>
<evidence type="ECO:0000256" key="1">
    <source>
        <dbReference type="SAM" id="MobiDB-lite"/>
    </source>
</evidence>
<dbReference type="EMBL" id="BSOY01000064">
    <property type="protein sequence ID" value="GLS02366.1"/>
    <property type="molecule type" value="Genomic_DNA"/>
</dbReference>
<comment type="caution">
    <text evidence="2">The sequence shown here is derived from an EMBL/GenBank/DDBJ whole genome shotgun (WGS) entry which is preliminary data.</text>
</comment>
<reference evidence="3" key="1">
    <citation type="journal article" date="2019" name="Int. J. Syst. Evol. Microbiol.">
        <title>The Global Catalogue of Microorganisms (GCM) 10K type strain sequencing project: providing services to taxonomists for standard genome sequencing and annotation.</title>
        <authorList>
            <consortium name="The Broad Institute Genomics Platform"/>
            <consortium name="The Broad Institute Genome Sequencing Center for Infectious Disease"/>
            <person name="Wu L."/>
            <person name="Ma J."/>
        </authorList>
    </citation>
    <scope>NUCLEOTIDE SEQUENCE [LARGE SCALE GENOMIC DNA]</scope>
    <source>
        <strain evidence="3">NBRC 110107</strain>
    </source>
</reference>
<sequence>MPGSIVCSPVIERRSVDLPDPDGPMRATISPAPTSTDTPFRAFRAPKVLDTSLADTTQGATAAAAEVMDTLEAVARARRIA</sequence>
<keyword evidence="3" id="KW-1185">Reference proteome</keyword>